<dbReference type="PANTHER" id="PTHR33452:SF1">
    <property type="entry name" value="INNER MEMBRANE PROTEIN YPHA-RELATED"/>
    <property type="match status" value="1"/>
</dbReference>
<evidence type="ECO:0000256" key="5">
    <source>
        <dbReference type="ARBA" id="ARBA00022989"/>
    </source>
</evidence>
<dbReference type="GeneID" id="99728002"/>
<feature type="transmembrane region" description="Helical" evidence="7">
    <location>
        <begin position="166"/>
        <end position="184"/>
    </location>
</feature>
<accession>A0A171KXA4</accession>
<organism evidence="8 10">
    <name type="scientific">Kerstersia gyiorum</name>
    <dbReference type="NCBI Taxonomy" id="206506"/>
    <lineage>
        <taxon>Bacteria</taxon>
        <taxon>Pseudomonadati</taxon>
        <taxon>Pseudomonadota</taxon>
        <taxon>Betaproteobacteria</taxon>
        <taxon>Burkholderiales</taxon>
        <taxon>Alcaligenaceae</taxon>
        <taxon>Kerstersia</taxon>
    </lineage>
</organism>
<comment type="caution">
    <text evidence="8">The sequence shown here is derived from an EMBL/GenBank/DDBJ whole genome shotgun (WGS) entry which is preliminary data.</text>
</comment>
<gene>
    <name evidence="8" type="ORF">AAV32_03755</name>
    <name evidence="9" type="ORF">EV679_0494</name>
</gene>
<evidence type="ECO:0000256" key="7">
    <source>
        <dbReference type="SAM" id="Phobius"/>
    </source>
</evidence>
<keyword evidence="3" id="KW-1003">Cell membrane</keyword>
<protein>
    <submittedName>
        <fullName evidence="8">DoxX family protein</fullName>
    </submittedName>
    <submittedName>
        <fullName evidence="9">Putative oxidoreductase</fullName>
    </submittedName>
</protein>
<keyword evidence="6 7" id="KW-0472">Membrane</keyword>
<dbReference type="InterPro" id="IPR032808">
    <property type="entry name" value="DoxX"/>
</dbReference>
<reference evidence="8 10" key="1">
    <citation type="submission" date="2015-04" db="EMBL/GenBank/DDBJ databases">
        <title>Genome sequence of Kerstersia gyiorum CG1.</title>
        <authorList>
            <person name="Greninger A.L."/>
            <person name="Kozyreva V."/>
            <person name="Chaturvedi V."/>
        </authorList>
    </citation>
    <scope>NUCLEOTIDE SEQUENCE [LARGE SCALE GENOMIC DNA]</scope>
    <source>
        <strain evidence="8 10">CG1</strain>
    </source>
</reference>
<evidence type="ECO:0000256" key="4">
    <source>
        <dbReference type="ARBA" id="ARBA00022692"/>
    </source>
</evidence>
<dbReference type="EMBL" id="LBNE01000001">
    <property type="protein sequence ID" value="KKO73521.1"/>
    <property type="molecule type" value="Genomic_DNA"/>
</dbReference>
<dbReference type="AlphaFoldDB" id="A0A171KXA4"/>
<dbReference type="EMBL" id="SGWZ01000001">
    <property type="protein sequence ID" value="RZS73303.1"/>
    <property type="molecule type" value="Genomic_DNA"/>
</dbReference>
<comment type="similarity">
    <text evidence="2">Belongs to the DoxX family.</text>
</comment>
<dbReference type="RefSeq" id="WP_068367866.1">
    <property type="nucleotide sequence ID" value="NZ_CBCSEB010000022.1"/>
</dbReference>
<evidence type="ECO:0000256" key="2">
    <source>
        <dbReference type="ARBA" id="ARBA00006679"/>
    </source>
</evidence>
<dbReference type="Proteomes" id="UP000292039">
    <property type="component" value="Unassembled WGS sequence"/>
</dbReference>
<keyword evidence="4 7" id="KW-0812">Transmembrane</keyword>
<evidence type="ECO:0000256" key="6">
    <source>
        <dbReference type="ARBA" id="ARBA00023136"/>
    </source>
</evidence>
<dbReference type="OrthoDB" id="5398343at2"/>
<keyword evidence="5 7" id="KW-1133">Transmembrane helix</keyword>
<reference evidence="9 11" key="2">
    <citation type="submission" date="2019-02" db="EMBL/GenBank/DDBJ databases">
        <title>Genomic Encyclopedia of Type Strains, Phase IV (KMG-IV): sequencing the most valuable type-strain genomes for metagenomic binning, comparative biology and taxonomic classification.</title>
        <authorList>
            <person name="Goeker M."/>
        </authorList>
    </citation>
    <scope>NUCLEOTIDE SEQUENCE [LARGE SCALE GENOMIC DNA]</scope>
    <source>
        <strain evidence="9 11">DSM 16618</strain>
    </source>
</reference>
<comment type="subcellular location">
    <subcellularLocation>
        <location evidence="1">Cell membrane</location>
        <topology evidence="1">Multi-pass membrane protein</topology>
    </subcellularLocation>
</comment>
<feature type="transmembrane region" description="Helical" evidence="7">
    <location>
        <begin position="30"/>
        <end position="49"/>
    </location>
</feature>
<dbReference type="GO" id="GO:0005886">
    <property type="term" value="C:plasma membrane"/>
    <property type="evidence" value="ECO:0007669"/>
    <property type="project" value="UniProtKB-SubCell"/>
</dbReference>
<dbReference type="Pfam" id="PF07681">
    <property type="entry name" value="DoxX"/>
    <property type="match status" value="1"/>
</dbReference>
<feature type="transmembrane region" description="Helical" evidence="7">
    <location>
        <begin position="95"/>
        <end position="112"/>
    </location>
</feature>
<sequence>MKTPLDFNTSPDQLIIPKLSGFYNQFAQPLGWLLLRVALGGWLLIEGWPKILDPLGQVGFVENIGFHPGWLFSPLLAIVQVVGGIAILLGFYTRAFALANAVMLFTTVWYHLHFPYDAEPLLSPDGIAAIKETATLVTANGARRLADGGAALLSTLQHKAVQLSSLWAFGCLFFAAFGGGLISLDRKLRKTF</sequence>
<proteinExistence type="inferred from homology"/>
<evidence type="ECO:0000313" key="10">
    <source>
        <dbReference type="Proteomes" id="UP000078084"/>
    </source>
</evidence>
<evidence type="ECO:0000256" key="1">
    <source>
        <dbReference type="ARBA" id="ARBA00004651"/>
    </source>
</evidence>
<dbReference type="Proteomes" id="UP000078084">
    <property type="component" value="Unassembled WGS sequence"/>
</dbReference>
<evidence type="ECO:0000313" key="9">
    <source>
        <dbReference type="EMBL" id="RZS73303.1"/>
    </source>
</evidence>
<dbReference type="InterPro" id="IPR051907">
    <property type="entry name" value="DoxX-like_oxidoreductase"/>
</dbReference>
<evidence type="ECO:0000313" key="8">
    <source>
        <dbReference type="EMBL" id="KKO73521.1"/>
    </source>
</evidence>
<feature type="transmembrane region" description="Helical" evidence="7">
    <location>
        <begin position="69"/>
        <end position="88"/>
    </location>
</feature>
<evidence type="ECO:0000256" key="3">
    <source>
        <dbReference type="ARBA" id="ARBA00022475"/>
    </source>
</evidence>
<dbReference type="PANTHER" id="PTHR33452">
    <property type="entry name" value="OXIDOREDUCTASE CATD-RELATED"/>
    <property type="match status" value="1"/>
</dbReference>
<name>A0A171KXA4_9BURK</name>
<keyword evidence="10" id="KW-1185">Reference proteome</keyword>
<evidence type="ECO:0000313" key="11">
    <source>
        <dbReference type="Proteomes" id="UP000292039"/>
    </source>
</evidence>